<keyword evidence="2 8" id="KW-0812">Transmembrane</keyword>
<keyword evidence="3" id="KW-0547">Nucleotide-binding</keyword>
<dbReference type="SUPFAM" id="SSF90123">
    <property type="entry name" value="ABC transporter transmembrane region"/>
    <property type="match status" value="1"/>
</dbReference>
<dbReference type="InterPro" id="IPR036640">
    <property type="entry name" value="ABC1_TM_sf"/>
</dbReference>
<keyword evidence="11" id="KW-1185">Reference proteome</keyword>
<dbReference type="GO" id="GO:0005524">
    <property type="term" value="F:ATP binding"/>
    <property type="evidence" value="ECO:0007669"/>
    <property type="project" value="UniProtKB-KW"/>
</dbReference>
<feature type="region of interest" description="Disordered" evidence="7">
    <location>
        <begin position="444"/>
        <end position="468"/>
    </location>
</feature>
<dbReference type="PANTHER" id="PTHR24223">
    <property type="entry name" value="ATP-BINDING CASSETTE SUB-FAMILY C"/>
    <property type="match status" value="1"/>
</dbReference>
<feature type="transmembrane region" description="Helical" evidence="8">
    <location>
        <begin position="20"/>
        <end position="38"/>
    </location>
</feature>
<evidence type="ECO:0000256" key="7">
    <source>
        <dbReference type="SAM" id="MobiDB-lite"/>
    </source>
</evidence>
<comment type="caution">
    <text evidence="10">The sequence shown here is derived from an EMBL/GenBank/DDBJ whole genome shotgun (WGS) entry which is preliminary data.</text>
</comment>
<dbReference type="InParanoid" id="G4TZ19"/>
<dbReference type="EMBL" id="CAFZ01000832">
    <property type="protein sequence ID" value="CCA76562.1"/>
    <property type="molecule type" value="Genomic_DNA"/>
</dbReference>
<evidence type="ECO:0000256" key="4">
    <source>
        <dbReference type="ARBA" id="ARBA00022840"/>
    </source>
</evidence>
<dbReference type="PANTHER" id="PTHR24223:SF415">
    <property type="entry name" value="FI20190P1"/>
    <property type="match status" value="1"/>
</dbReference>
<name>G4TZ19_SERID</name>
<dbReference type="AlphaFoldDB" id="G4TZ19"/>
<feature type="transmembrane region" description="Helical" evidence="8">
    <location>
        <begin position="106"/>
        <end position="130"/>
    </location>
</feature>
<reference evidence="10 11" key="1">
    <citation type="journal article" date="2011" name="PLoS Pathog.">
        <title>Endophytic Life Strategies Decoded by Genome and Transcriptome Analyses of the Mutualistic Root Symbiont Piriformospora indica.</title>
        <authorList>
            <person name="Zuccaro A."/>
            <person name="Lahrmann U."/>
            <person name="Guldener U."/>
            <person name="Langen G."/>
            <person name="Pfiffi S."/>
            <person name="Biedenkopf D."/>
            <person name="Wong P."/>
            <person name="Samans B."/>
            <person name="Grimm C."/>
            <person name="Basiewicz M."/>
            <person name="Murat C."/>
            <person name="Martin F."/>
            <person name="Kogel K.H."/>
        </authorList>
    </citation>
    <scope>NUCLEOTIDE SEQUENCE [LARGE SCALE GENOMIC DNA]</scope>
    <source>
        <strain evidence="10 11">DSM 11827</strain>
    </source>
</reference>
<evidence type="ECO:0000256" key="8">
    <source>
        <dbReference type="SAM" id="Phobius"/>
    </source>
</evidence>
<evidence type="ECO:0000313" key="11">
    <source>
        <dbReference type="Proteomes" id="UP000007148"/>
    </source>
</evidence>
<dbReference type="GO" id="GO:0016020">
    <property type="term" value="C:membrane"/>
    <property type="evidence" value="ECO:0007669"/>
    <property type="project" value="InterPro"/>
</dbReference>
<dbReference type="eggNOG" id="KOG0054">
    <property type="taxonomic scope" value="Eukaryota"/>
</dbReference>
<evidence type="ECO:0000256" key="3">
    <source>
        <dbReference type="ARBA" id="ARBA00022741"/>
    </source>
</evidence>
<feature type="transmembrane region" description="Helical" evidence="8">
    <location>
        <begin position="517"/>
        <end position="536"/>
    </location>
</feature>
<feature type="domain" description="ABC transmembrane type-1" evidence="9">
    <location>
        <begin position="325"/>
        <end position="580"/>
    </location>
</feature>
<dbReference type="Gene3D" id="1.20.1560.10">
    <property type="entry name" value="ABC transporter type 1, transmembrane domain"/>
    <property type="match status" value="1"/>
</dbReference>
<dbReference type="OrthoDB" id="6500128at2759"/>
<evidence type="ECO:0000256" key="2">
    <source>
        <dbReference type="ARBA" id="ARBA00022692"/>
    </source>
</evidence>
<evidence type="ECO:0000256" key="5">
    <source>
        <dbReference type="ARBA" id="ARBA00022989"/>
    </source>
</evidence>
<dbReference type="STRING" id="1109443.G4TZ19"/>
<sequence length="601" mass="67540">MKLVELCSSGTPIDLGNNCIRAWWTGLLPASVVLFNLSRYTYKKVVPKNYRPLSSTFSDFLPLEEAVQLQQLSPTGSIVEAAGNHEDHEAVDKSYAEKKAKWKRGVLVVPAVVEFGFWLTWLITHVYHAIDNTSGDGSHTPPTYELTKGLLLALSWLYACIRPLFIRKRVLTAPYDLFSLYISMLVILIINVGAYVFKEYVRGNYGIPETPTPHSQAVAILIHLLCLRQRRGLERVSHQRTYTPLWGWITFWWVHPLLKRGTGRTLEEKDVWALSPGLSSKPLFIKFQALLSTLPSFGSPGEDKVKRRRMSLLKQLWKANSLDLILDALFTLTSVIFNYASPFFLKKILDAVSQPSSGAGPVLLSNSDLFSHHLMSLLRNPREIRGQAYVYAFLAFFSSVLKARSDVQHLWHGRRASMRIRSELMAAIYEKSLKRKDFSGSVQKATDDKVKGKGDADAKGKSKDDTKKAGADIGKLVNIMSNDANRVSQTVFAFTMLYAAPLELVIGSIFLYQLLGFSGFAGFVVLIIGSPLNNYLMRRGREIQRAVQEARDKRMKVLNELVSEAKFIKFGASEDSKMDREVSCCAWSGTKVDYQGFVCVA</sequence>
<proteinExistence type="predicted"/>
<feature type="transmembrane region" description="Helical" evidence="8">
    <location>
        <begin position="490"/>
        <end position="511"/>
    </location>
</feature>
<gene>
    <name evidence="10" type="ORF">PIIN_11897</name>
</gene>
<dbReference type="Proteomes" id="UP000007148">
    <property type="component" value="Unassembled WGS sequence"/>
</dbReference>
<keyword evidence="4" id="KW-0067">ATP-binding</keyword>
<dbReference type="GO" id="GO:0140359">
    <property type="term" value="F:ABC-type transporter activity"/>
    <property type="evidence" value="ECO:0007669"/>
    <property type="project" value="InterPro"/>
</dbReference>
<accession>G4TZ19</accession>
<keyword evidence="5 8" id="KW-1133">Transmembrane helix</keyword>
<feature type="compositionally biased region" description="Basic and acidic residues" evidence="7">
    <location>
        <begin position="445"/>
        <end position="468"/>
    </location>
</feature>
<keyword evidence="6 8" id="KW-0472">Membrane</keyword>
<evidence type="ECO:0000313" key="10">
    <source>
        <dbReference type="EMBL" id="CCA76562.1"/>
    </source>
</evidence>
<evidence type="ECO:0000256" key="1">
    <source>
        <dbReference type="ARBA" id="ARBA00022448"/>
    </source>
</evidence>
<feature type="transmembrane region" description="Helical" evidence="8">
    <location>
        <begin position="178"/>
        <end position="197"/>
    </location>
</feature>
<dbReference type="CDD" id="cd18596">
    <property type="entry name" value="ABC_6TM_VMR1_D1_like"/>
    <property type="match status" value="1"/>
</dbReference>
<protein>
    <submittedName>
        <fullName evidence="10">Related to multidrug resistance protein</fullName>
    </submittedName>
</protein>
<dbReference type="InterPro" id="IPR050173">
    <property type="entry name" value="ABC_transporter_C-like"/>
</dbReference>
<keyword evidence="1" id="KW-0813">Transport</keyword>
<organism evidence="10 11">
    <name type="scientific">Serendipita indica (strain DSM 11827)</name>
    <name type="common">Root endophyte fungus</name>
    <name type="synonym">Piriformospora indica</name>
    <dbReference type="NCBI Taxonomy" id="1109443"/>
    <lineage>
        <taxon>Eukaryota</taxon>
        <taxon>Fungi</taxon>
        <taxon>Dikarya</taxon>
        <taxon>Basidiomycota</taxon>
        <taxon>Agaricomycotina</taxon>
        <taxon>Agaricomycetes</taxon>
        <taxon>Sebacinales</taxon>
        <taxon>Serendipitaceae</taxon>
        <taxon>Serendipita</taxon>
    </lineage>
</organism>
<evidence type="ECO:0000256" key="6">
    <source>
        <dbReference type="ARBA" id="ARBA00023136"/>
    </source>
</evidence>
<dbReference type="PROSITE" id="PS50929">
    <property type="entry name" value="ABC_TM1F"/>
    <property type="match status" value="1"/>
</dbReference>
<dbReference type="InterPro" id="IPR011527">
    <property type="entry name" value="ABC1_TM_dom"/>
</dbReference>
<dbReference type="HOGENOM" id="CLU_529046_0_0_1"/>
<evidence type="ECO:0000259" key="9">
    <source>
        <dbReference type="PROSITE" id="PS50929"/>
    </source>
</evidence>
<dbReference type="Pfam" id="PF00664">
    <property type="entry name" value="ABC_membrane"/>
    <property type="match status" value="1"/>
</dbReference>